<dbReference type="InterPro" id="IPR036259">
    <property type="entry name" value="MFS_trans_sf"/>
</dbReference>
<dbReference type="Gene3D" id="1.20.1250.20">
    <property type="entry name" value="MFS general substrate transporter like domains"/>
    <property type="match status" value="1"/>
</dbReference>
<dbReference type="FunFam" id="1.20.1250.20:FF:000695">
    <property type="entry name" value="Predicted protein"/>
    <property type="match status" value="1"/>
</dbReference>
<sequence length="536" mass="60207">MSNRRKKANSDPRSVSDHETLLAVPDDEERHEKSDLRGDWGNIAILFFLYLLQGIPIGLASAIPMLLQNRGASYKQQAEFSFAHWPFSLKLLWAPIVDSLFWRRFGRRKSWLIPTQYLIGIFMLILSLHVDRWLGAETNGGGTASDLDRALHIPLLTGIFFMLNFLAATQDIAVDGWALTMLKRCNVGHASTCNSVGQTAGYFLGYVAFMALESAEFCNSYLRSVPADEGLVNLSGYLWFWGFVFLATTTLVALFKREAAPSLERGHEEHLELDIKQTYRLLVDIIRMKPILLLVAILLTAKAGFAACDAVTSLKLIDAGVPKDKLALLVVPLVPLQIILPLAISKYTAGARPMEVYLKAIPYRIVLTIVAAGIVWITPAIVRDHHVPYYYYLLLLTNYGLYQIALYSMFVAVMAFFARISDPAVGGTYMTLLNTLSNLGGNWPTTVVLWFVDYLTWRRCSTDEGNDCADSTQKSECTEAGGSCGIIVDGYYIEIFVCLLYGLVWYRWGCRKIRYLQELPLKAWRVARRAPRVHSS</sequence>
<keyword evidence="2 6" id="KW-0812">Transmembrane</keyword>
<organism evidence="7">
    <name type="scientific">Anopheles braziliensis</name>
    <dbReference type="NCBI Taxonomy" id="58242"/>
    <lineage>
        <taxon>Eukaryota</taxon>
        <taxon>Metazoa</taxon>
        <taxon>Ecdysozoa</taxon>
        <taxon>Arthropoda</taxon>
        <taxon>Hexapoda</taxon>
        <taxon>Insecta</taxon>
        <taxon>Pterygota</taxon>
        <taxon>Neoptera</taxon>
        <taxon>Endopterygota</taxon>
        <taxon>Diptera</taxon>
        <taxon>Nematocera</taxon>
        <taxon>Culicoidea</taxon>
        <taxon>Culicidae</taxon>
        <taxon>Anophelinae</taxon>
        <taxon>Anopheles</taxon>
    </lineage>
</organism>
<accession>A0A2M3Z9D0</accession>
<protein>
    <submittedName>
        <fullName evidence="7">Putative acetyl-coa transporter</fullName>
    </submittedName>
</protein>
<name>A0A2M3Z9D0_9DIPT</name>
<dbReference type="PANTHER" id="PTHR12778:SF9">
    <property type="entry name" value="ACETYL-COENZYME A TRANSPORTER 1"/>
    <property type="match status" value="1"/>
</dbReference>
<feature type="transmembrane region" description="Helical" evidence="6">
    <location>
        <begin position="429"/>
        <end position="452"/>
    </location>
</feature>
<feature type="transmembrane region" description="Helical" evidence="6">
    <location>
        <begin position="326"/>
        <end position="344"/>
    </location>
</feature>
<dbReference type="PANTHER" id="PTHR12778">
    <property type="entry name" value="SOLUTE CARRIER FAMILY 33 ACETYL-COA TRANSPORTER -RELATED"/>
    <property type="match status" value="1"/>
</dbReference>
<dbReference type="AlphaFoldDB" id="A0A2M3Z9D0"/>
<dbReference type="InterPro" id="IPR004752">
    <property type="entry name" value="AmpG_permease/AT-1"/>
</dbReference>
<keyword evidence="4 6" id="KW-0472">Membrane</keyword>
<feature type="transmembrane region" description="Helical" evidence="6">
    <location>
        <begin position="389"/>
        <end position="417"/>
    </location>
</feature>
<feature type="transmembrane region" description="Helical" evidence="6">
    <location>
        <begin position="291"/>
        <end position="314"/>
    </location>
</feature>
<dbReference type="GO" id="GO:0016020">
    <property type="term" value="C:membrane"/>
    <property type="evidence" value="ECO:0007669"/>
    <property type="project" value="UniProtKB-SubCell"/>
</dbReference>
<feature type="transmembrane region" description="Helical" evidence="6">
    <location>
        <begin position="150"/>
        <end position="174"/>
    </location>
</feature>
<dbReference type="SUPFAM" id="SSF103473">
    <property type="entry name" value="MFS general substrate transporter"/>
    <property type="match status" value="1"/>
</dbReference>
<dbReference type="InterPro" id="IPR024371">
    <property type="entry name" value="AcetylCoA_trans_1-like"/>
</dbReference>
<keyword evidence="3 6" id="KW-1133">Transmembrane helix</keyword>
<dbReference type="GO" id="GO:0035348">
    <property type="term" value="P:acetyl-CoA transmembrane transport"/>
    <property type="evidence" value="ECO:0007669"/>
    <property type="project" value="InterPro"/>
</dbReference>
<feature type="transmembrane region" description="Helical" evidence="6">
    <location>
        <begin position="356"/>
        <end position="377"/>
    </location>
</feature>
<evidence type="ECO:0000313" key="7">
    <source>
        <dbReference type="EMBL" id="MBW25149.1"/>
    </source>
</evidence>
<feature type="transmembrane region" description="Helical" evidence="6">
    <location>
        <begin position="40"/>
        <end position="63"/>
    </location>
</feature>
<evidence type="ECO:0000256" key="2">
    <source>
        <dbReference type="ARBA" id="ARBA00022692"/>
    </source>
</evidence>
<feature type="transmembrane region" description="Helical" evidence="6">
    <location>
        <begin position="234"/>
        <end position="255"/>
    </location>
</feature>
<proteinExistence type="predicted"/>
<evidence type="ECO:0000256" key="5">
    <source>
        <dbReference type="SAM" id="MobiDB-lite"/>
    </source>
</evidence>
<feature type="region of interest" description="Disordered" evidence="5">
    <location>
        <begin position="1"/>
        <end position="22"/>
    </location>
</feature>
<feature type="compositionally biased region" description="Basic and acidic residues" evidence="5">
    <location>
        <begin position="8"/>
        <end position="20"/>
    </location>
</feature>
<reference evidence="7" key="1">
    <citation type="submission" date="2018-01" db="EMBL/GenBank/DDBJ databases">
        <title>An insight into the sialome of Amazonian anophelines.</title>
        <authorList>
            <person name="Ribeiro J.M."/>
            <person name="Scarpassa V."/>
            <person name="Calvo E."/>
        </authorList>
    </citation>
    <scope>NUCLEOTIDE SEQUENCE</scope>
    <source>
        <tissue evidence="7">Salivary glands</tissue>
    </source>
</reference>
<feature type="transmembrane region" description="Helical" evidence="6">
    <location>
        <begin position="111"/>
        <end position="130"/>
    </location>
</feature>
<dbReference type="GO" id="GO:0008521">
    <property type="term" value="F:acetyl-CoA transmembrane transporter activity"/>
    <property type="evidence" value="ECO:0007669"/>
    <property type="project" value="InterPro"/>
</dbReference>
<evidence type="ECO:0000256" key="1">
    <source>
        <dbReference type="ARBA" id="ARBA00004141"/>
    </source>
</evidence>
<evidence type="ECO:0000256" key="3">
    <source>
        <dbReference type="ARBA" id="ARBA00022989"/>
    </source>
</evidence>
<dbReference type="EMBL" id="GGFM01004398">
    <property type="protein sequence ID" value="MBW25149.1"/>
    <property type="molecule type" value="Transcribed_RNA"/>
</dbReference>
<dbReference type="Pfam" id="PF13000">
    <property type="entry name" value="Acatn"/>
    <property type="match status" value="2"/>
</dbReference>
<comment type="subcellular location">
    <subcellularLocation>
        <location evidence="1">Membrane</location>
        <topology evidence="1">Multi-pass membrane protein</topology>
    </subcellularLocation>
</comment>
<evidence type="ECO:0000256" key="4">
    <source>
        <dbReference type="ARBA" id="ARBA00023136"/>
    </source>
</evidence>
<feature type="transmembrane region" description="Helical" evidence="6">
    <location>
        <begin position="491"/>
        <end position="508"/>
    </location>
</feature>
<feature type="transmembrane region" description="Helical" evidence="6">
    <location>
        <begin position="83"/>
        <end position="102"/>
    </location>
</feature>
<evidence type="ECO:0000256" key="6">
    <source>
        <dbReference type="SAM" id="Phobius"/>
    </source>
</evidence>